<organism evidence="3 4">
    <name type="scientific">Prauserella halophila</name>
    <dbReference type="NCBI Taxonomy" id="185641"/>
    <lineage>
        <taxon>Bacteria</taxon>
        <taxon>Bacillati</taxon>
        <taxon>Actinomycetota</taxon>
        <taxon>Actinomycetes</taxon>
        <taxon>Pseudonocardiales</taxon>
        <taxon>Pseudonocardiaceae</taxon>
        <taxon>Prauserella</taxon>
    </lineage>
</organism>
<keyword evidence="2" id="KW-0472">Membrane</keyword>
<comment type="caution">
    <text evidence="3">The sequence shown here is derived from an EMBL/GenBank/DDBJ whole genome shotgun (WGS) entry which is preliminary data.</text>
</comment>
<evidence type="ECO:0000313" key="4">
    <source>
        <dbReference type="Proteomes" id="UP001500653"/>
    </source>
</evidence>
<reference evidence="3 4" key="1">
    <citation type="journal article" date="2019" name="Int. J. Syst. Evol. Microbiol.">
        <title>The Global Catalogue of Microorganisms (GCM) 10K type strain sequencing project: providing services to taxonomists for standard genome sequencing and annotation.</title>
        <authorList>
            <consortium name="The Broad Institute Genomics Platform"/>
            <consortium name="The Broad Institute Genome Sequencing Center for Infectious Disease"/>
            <person name="Wu L."/>
            <person name="Ma J."/>
        </authorList>
    </citation>
    <scope>NUCLEOTIDE SEQUENCE [LARGE SCALE GENOMIC DNA]</scope>
    <source>
        <strain evidence="3 4">JCM 13023</strain>
    </source>
</reference>
<gene>
    <name evidence="3" type="ORF">GCM10009676_18730</name>
</gene>
<evidence type="ECO:0000313" key="3">
    <source>
        <dbReference type="EMBL" id="GAA1235125.1"/>
    </source>
</evidence>
<accession>A0ABN1W7N4</accession>
<protein>
    <recommendedName>
        <fullName evidence="5">DUF4307 domain-containing protein</fullName>
    </recommendedName>
</protein>
<dbReference type="EMBL" id="BAAALN010000005">
    <property type="protein sequence ID" value="GAA1235125.1"/>
    <property type="molecule type" value="Genomic_DNA"/>
</dbReference>
<keyword evidence="4" id="KW-1185">Reference proteome</keyword>
<feature type="region of interest" description="Disordered" evidence="1">
    <location>
        <begin position="69"/>
        <end position="155"/>
    </location>
</feature>
<feature type="compositionally biased region" description="Basic and acidic residues" evidence="1">
    <location>
        <begin position="80"/>
        <end position="97"/>
    </location>
</feature>
<dbReference type="InterPro" id="IPR025443">
    <property type="entry name" value="DUF4307"/>
</dbReference>
<evidence type="ECO:0000256" key="2">
    <source>
        <dbReference type="SAM" id="Phobius"/>
    </source>
</evidence>
<dbReference type="Pfam" id="PF14155">
    <property type="entry name" value="DUF4307"/>
    <property type="match status" value="1"/>
</dbReference>
<dbReference type="Proteomes" id="UP001500653">
    <property type="component" value="Unassembled WGS sequence"/>
</dbReference>
<keyword evidence="2" id="KW-1133">Transmembrane helix</keyword>
<feature type="transmembrane region" description="Helical" evidence="2">
    <location>
        <begin position="161"/>
        <end position="180"/>
    </location>
</feature>
<sequence>MQVTTITSAPSATYRAIVAAPLLDSSSGWACTAMSRNPLLAPDRPVSTDPVPFDPAMADQTPLTPVLYPLLSTAPADPGARTREASPDTRNAGDDVHLPGSHDSPDREASVLPEEPTSDDAAGTTPAADAAAAGPQRARDRLADRYGTGGKPKPRHRRWQVWTFTAIALVASGIAAYVGYQNLAGAPIDAQRVTYDERPGDAMEITIDVSRNDPDRKGVCIVRTRNQSGQESGRKEILVAPGQGRVSTVIRSIDRPVTADIYGCSYDIPQYLSSP</sequence>
<name>A0ABN1W7N4_9PSEU</name>
<proteinExistence type="predicted"/>
<evidence type="ECO:0000256" key="1">
    <source>
        <dbReference type="SAM" id="MobiDB-lite"/>
    </source>
</evidence>
<feature type="compositionally biased region" description="Low complexity" evidence="1">
    <location>
        <begin position="119"/>
        <end position="136"/>
    </location>
</feature>
<evidence type="ECO:0008006" key="5">
    <source>
        <dbReference type="Google" id="ProtNLM"/>
    </source>
</evidence>
<keyword evidence="2" id="KW-0812">Transmembrane</keyword>